<dbReference type="Proteomes" id="UP000265325">
    <property type="component" value="Unassembled WGS sequence"/>
</dbReference>
<keyword evidence="2" id="KW-1185">Reference proteome</keyword>
<gene>
    <name evidence="1" type="ORF">VO63_22285</name>
</gene>
<sequence>MSAQGVRLQVGPGDEALDGVAVVELQAALSAWLHTAQPLAVRRGEERGRSPGASTLAAT</sequence>
<evidence type="ECO:0000313" key="1">
    <source>
        <dbReference type="EMBL" id="KKZ71715.1"/>
    </source>
</evidence>
<organism evidence="1 2">
    <name type="scientific">Streptomyces showdoensis</name>
    <dbReference type="NCBI Taxonomy" id="68268"/>
    <lineage>
        <taxon>Bacteria</taxon>
        <taxon>Bacillati</taxon>
        <taxon>Actinomycetota</taxon>
        <taxon>Actinomycetes</taxon>
        <taxon>Kitasatosporales</taxon>
        <taxon>Streptomycetaceae</taxon>
        <taxon>Streptomyces</taxon>
    </lineage>
</organism>
<evidence type="ECO:0000313" key="2">
    <source>
        <dbReference type="Proteomes" id="UP000265325"/>
    </source>
</evidence>
<comment type="caution">
    <text evidence="1">The sequence shown here is derived from an EMBL/GenBank/DDBJ whole genome shotgun (WGS) entry which is preliminary data.</text>
</comment>
<proteinExistence type="predicted"/>
<reference evidence="1 2" key="1">
    <citation type="submission" date="2015-05" db="EMBL/GenBank/DDBJ databases">
        <title>Draft Genome assembly of Streptomyces showdoensis.</title>
        <authorList>
            <person name="Thapa K.K."/>
            <person name="Metsa-Ketela M."/>
        </authorList>
    </citation>
    <scope>NUCLEOTIDE SEQUENCE [LARGE SCALE GENOMIC DNA]</scope>
    <source>
        <strain evidence="1 2">ATCC 15227</strain>
    </source>
</reference>
<dbReference type="EMBL" id="LAQS01000035">
    <property type="protein sequence ID" value="KKZ71715.1"/>
    <property type="molecule type" value="Genomic_DNA"/>
</dbReference>
<name>A0A2P2GLN9_STREW</name>
<accession>A0A2P2GLN9</accession>
<protein>
    <submittedName>
        <fullName evidence="1">Uncharacterized protein</fullName>
    </submittedName>
</protein>
<dbReference type="AlphaFoldDB" id="A0A2P2GLN9"/>